<sequence length="64" mass="7378">MADYNFHVSAFQIPILTLPFFSFQLFMFLLASSNFYASAFQFLLAKSNFHASAFKLVAERVLIF</sequence>
<keyword evidence="3" id="KW-1185">Reference proteome</keyword>
<feature type="transmembrane region" description="Helical" evidence="1">
    <location>
        <begin position="20"/>
        <end position="45"/>
    </location>
</feature>
<evidence type="ECO:0000256" key="1">
    <source>
        <dbReference type="SAM" id="Phobius"/>
    </source>
</evidence>
<accession>A0A2V4BIE5</accession>
<evidence type="ECO:0000313" key="2">
    <source>
        <dbReference type="EMBL" id="PXY38669.1"/>
    </source>
</evidence>
<dbReference type="EMBL" id="QJHK01000039">
    <property type="protein sequence ID" value="PXY38669.1"/>
    <property type="molecule type" value="Genomic_DNA"/>
</dbReference>
<organism evidence="2 3">
    <name type="scientific">Flavobacterium cheongpyeongense</name>
    <dbReference type="NCBI Taxonomy" id="2212651"/>
    <lineage>
        <taxon>Bacteria</taxon>
        <taxon>Pseudomonadati</taxon>
        <taxon>Bacteroidota</taxon>
        <taxon>Flavobacteriia</taxon>
        <taxon>Flavobacteriales</taxon>
        <taxon>Flavobacteriaceae</taxon>
        <taxon>Flavobacterium</taxon>
    </lineage>
</organism>
<dbReference type="AlphaFoldDB" id="A0A2V4BIE5"/>
<name>A0A2V4BIE5_9FLAO</name>
<gene>
    <name evidence="2" type="ORF">DMB65_21775</name>
</gene>
<keyword evidence="1" id="KW-0812">Transmembrane</keyword>
<keyword evidence="1" id="KW-0472">Membrane</keyword>
<dbReference type="Proteomes" id="UP000247903">
    <property type="component" value="Unassembled WGS sequence"/>
</dbReference>
<keyword evidence="1" id="KW-1133">Transmembrane helix</keyword>
<evidence type="ECO:0000313" key="3">
    <source>
        <dbReference type="Proteomes" id="UP000247903"/>
    </source>
</evidence>
<protein>
    <submittedName>
        <fullName evidence="2">Uncharacterized protein</fullName>
    </submittedName>
</protein>
<reference evidence="2 3" key="1">
    <citation type="submission" date="2018-05" db="EMBL/GenBank/DDBJ databases">
        <title>Flavobacterium sp. strain IMCC34759, incomplete genome.</title>
        <authorList>
            <person name="Joung Y."/>
            <person name="Cho J."/>
        </authorList>
    </citation>
    <scope>NUCLEOTIDE SEQUENCE [LARGE SCALE GENOMIC DNA]</scope>
    <source>
        <strain evidence="2 3">IMCC34759</strain>
    </source>
</reference>
<proteinExistence type="predicted"/>
<comment type="caution">
    <text evidence="2">The sequence shown here is derived from an EMBL/GenBank/DDBJ whole genome shotgun (WGS) entry which is preliminary data.</text>
</comment>